<dbReference type="EMBL" id="QUSY01000730">
    <property type="protein sequence ID" value="RHY27661.1"/>
    <property type="molecule type" value="Genomic_DNA"/>
</dbReference>
<dbReference type="Gene3D" id="2.40.40.10">
    <property type="entry name" value="RlpA-like domain"/>
    <property type="match status" value="1"/>
</dbReference>
<reference evidence="16 17" key="1">
    <citation type="submission" date="2018-08" db="EMBL/GenBank/DDBJ databases">
        <title>Aphanomyces genome sequencing and annotation.</title>
        <authorList>
            <person name="Minardi D."/>
            <person name="Oidtmann B."/>
            <person name="Van Der Giezen M."/>
            <person name="Studholme D.J."/>
        </authorList>
    </citation>
    <scope>NUCLEOTIDE SEQUENCE [LARGE SCALE GENOMIC DNA]</scope>
    <source>
        <strain evidence="16 17">NJM0002</strain>
    </source>
</reference>
<comment type="caution">
    <text evidence="16">The sequence shown here is derived from an EMBL/GenBank/DDBJ whole genome shotgun (WGS) entry which is preliminary data.</text>
</comment>
<comment type="subcellular location">
    <subcellularLocation>
        <location evidence="1">Endoplasmic reticulum membrane</location>
        <topology evidence="1">Single-pass type IV membrane protein</topology>
    </subcellularLocation>
</comment>
<evidence type="ECO:0000256" key="13">
    <source>
        <dbReference type="SAM" id="Phobius"/>
    </source>
</evidence>
<keyword evidence="10 13" id="KW-0472">Membrane</keyword>
<keyword evidence="9 13" id="KW-1133">Transmembrane helix</keyword>
<keyword evidence="5 14" id="KW-0732">Signal</keyword>
<dbReference type="SUPFAM" id="SSF50685">
    <property type="entry name" value="Barwin-like endoglucanases"/>
    <property type="match status" value="1"/>
</dbReference>
<evidence type="ECO:0000256" key="7">
    <source>
        <dbReference type="ARBA" id="ARBA00022892"/>
    </source>
</evidence>
<evidence type="ECO:0000256" key="5">
    <source>
        <dbReference type="ARBA" id="ARBA00022729"/>
    </source>
</evidence>
<protein>
    <recommendedName>
        <fullName evidence="15">Expansin-like EG45 domain-containing protein</fullName>
    </recommendedName>
</protein>
<dbReference type="InterPro" id="IPR051477">
    <property type="entry name" value="Expansin_CellWall"/>
</dbReference>
<keyword evidence="11" id="KW-0175">Coiled coil</keyword>
<dbReference type="Proteomes" id="UP000285060">
    <property type="component" value="Unassembled WGS sequence"/>
</dbReference>
<dbReference type="PANTHER" id="PTHR31836:SF21">
    <property type="entry name" value="EXPANSIN-LIKE PROTEIN 7"/>
    <property type="match status" value="1"/>
</dbReference>
<dbReference type="AlphaFoldDB" id="A0A3R6V8B7"/>
<evidence type="ECO:0000256" key="9">
    <source>
        <dbReference type="ARBA" id="ARBA00022989"/>
    </source>
</evidence>
<feature type="chain" id="PRO_5018671687" description="Expansin-like EG45 domain-containing protein" evidence="14">
    <location>
        <begin position="20"/>
        <end position="508"/>
    </location>
</feature>
<organism evidence="16 17">
    <name type="scientific">Aphanomyces invadans</name>
    <dbReference type="NCBI Taxonomy" id="157072"/>
    <lineage>
        <taxon>Eukaryota</taxon>
        <taxon>Sar</taxon>
        <taxon>Stramenopiles</taxon>
        <taxon>Oomycota</taxon>
        <taxon>Saprolegniomycetes</taxon>
        <taxon>Saprolegniales</taxon>
        <taxon>Verrucalvaceae</taxon>
        <taxon>Aphanomyces</taxon>
    </lineage>
</organism>
<evidence type="ECO:0000256" key="14">
    <source>
        <dbReference type="SAM" id="SignalP"/>
    </source>
</evidence>
<evidence type="ECO:0000256" key="12">
    <source>
        <dbReference type="SAM" id="MobiDB-lite"/>
    </source>
</evidence>
<keyword evidence="4 13" id="KW-0812">Transmembrane</keyword>
<evidence type="ECO:0000256" key="1">
    <source>
        <dbReference type="ARBA" id="ARBA00004163"/>
    </source>
</evidence>
<feature type="coiled-coil region" evidence="11">
    <location>
        <begin position="406"/>
        <end position="469"/>
    </location>
</feature>
<evidence type="ECO:0000259" key="15">
    <source>
        <dbReference type="PROSITE" id="PS50842"/>
    </source>
</evidence>
<keyword evidence="17" id="KW-1185">Reference proteome</keyword>
<evidence type="ECO:0000313" key="17">
    <source>
        <dbReference type="Proteomes" id="UP000285060"/>
    </source>
</evidence>
<dbReference type="PANTHER" id="PTHR31836">
    <property type="match status" value="1"/>
</dbReference>
<evidence type="ECO:0000256" key="6">
    <source>
        <dbReference type="ARBA" id="ARBA00022824"/>
    </source>
</evidence>
<feature type="transmembrane region" description="Helical" evidence="13">
    <location>
        <begin position="336"/>
        <end position="357"/>
    </location>
</feature>
<dbReference type="InterPro" id="IPR036749">
    <property type="entry name" value="Expansin_CBD_sf"/>
</dbReference>
<keyword evidence="7" id="KW-0931">ER-Golgi transport</keyword>
<keyword evidence="3" id="KW-0813">Transport</keyword>
<accession>A0A3R6V8B7</accession>
<gene>
    <name evidence="16" type="ORF">DYB32_006634</name>
</gene>
<dbReference type="InterPro" id="IPR007112">
    <property type="entry name" value="Expansin/allergen_DPBB_dom"/>
</dbReference>
<name>A0A3R6V8B7_9STRA</name>
<dbReference type="CDD" id="cd15841">
    <property type="entry name" value="SNARE_Qc"/>
    <property type="match status" value="1"/>
</dbReference>
<dbReference type="Gene3D" id="2.60.40.760">
    <property type="entry name" value="Expansin, cellulose-binding-like domain"/>
    <property type="match status" value="1"/>
</dbReference>
<feature type="signal peptide" evidence="14">
    <location>
        <begin position="1"/>
        <end position="19"/>
    </location>
</feature>
<dbReference type="GO" id="GO:0015031">
    <property type="term" value="P:protein transport"/>
    <property type="evidence" value="ECO:0007669"/>
    <property type="project" value="UniProtKB-KW"/>
</dbReference>
<dbReference type="Pfam" id="PF09753">
    <property type="entry name" value="Use1"/>
    <property type="match status" value="1"/>
</dbReference>
<evidence type="ECO:0000256" key="11">
    <source>
        <dbReference type="SAM" id="Coils"/>
    </source>
</evidence>
<evidence type="ECO:0000256" key="4">
    <source>
        <dbReference type="ARBA" id="ARBA00022692"/>
    </source>
</evidence>
<proteinExistence type="inferred from homology"/>
<feature type="compositionally biased region" description="Polar residues" evidence="12">
    <location>
        <begin position="254"/>
        <end position="277"/>
    </location>
</feature>
<feature type="domain" description="Expansin-like EG45" evidence="15">
    <location>
        <begin position="36"/>
        <end position="135"/>
    </location>
</feature>
<evidence type="ECO:0000256" key="10">
    <source>
        <dbReference type="ARBA" id="ARBA00023136"/>
    </source>
</evidence>
<dbReference type="VEuPathDB" id="FungiDB:H310_03559"/>
<keyword evidence="8" id="KW-0653">Protein transport</keyword>
<evidence type="ECO:0000256" key="2">
    <source>
        <dbReference type="ARBA" id="ARBA00007891"/>
    </source>
</evidence>
<dbReference type="InterPro" id="IPR036908">
    <property type="entry name" value="RlpA-like_sf"/>
</dbReference>
<evidence type="ECO:0000313" key="16">
    <source>
        <dbReference type="EMBL" id="RHY27661.1"/>
    </source>
</evidence>
<feature type="transmembrane region" description="Helical" evidence="13">
    <location>
        <begin position="474"/>
        <end position="497"/>
    </location>
</feature>
<keyword evidence="6" id="KW-0256">Endoplasmic reticulum</keyword>
<dbReference type="CDD" id="cd22271">
    <property type="entry name" value="DPBB_EXP_N-like"/>
    <property type="match status" value="1"/>
</dbReference>
<evidence type="ECO:0000256" key="8">
    <source>
        <dbReference type="ARBA" id="ARBA00022927"/>
    </source>
</evidence>
<evidence type="ECO:0000256" key="3">
    <source>
        <dbReference type="ARBA" id="ARBA00022448"/>
    </source>
</evidence>
<feature type="region of interest" description="Disordered" evidence="12">
    <location>
        <begin position="216"/>
        <end position="277"/>
    </location>
</feature>
<dbReference type="GO" id="GO:0016192">
    <property type="term" value="P:vesicle-mediated transport"/>
    <property type="evidence" value="ECO:0007669"/>
    <property type="project" value="UniProtKB-KW"/>
</dbReference>
<dbReference type="InterPro" id="IPR019150">
    <property type="entry name" value="Vesicle_transport_protein_Use1"/>
</dbReference>
<dbReference type="PROSITE" id="PS50842">
    <property type="entry name" value="EXPANSIN_EG45"/>
    <property type="match status" value="1"/>
</dbReference>
<sequence>MLYWRFILATAVSLATAAAQEFTGDGTGYVLGTPSSGNCNFMNVPKAVSTNYVALATERFAQTAACGKCVQVRCTDDKCKGATATEVLYVVDQCPGCAKDDLDFSREVFLKLTNGIEPGRLKMTWSFVTCPHTSDIAMCKKPGSNAFWFAVQPAGAVKGIGSVKINGKATSLIDSAFYFKLESSPGLDLSRVQFEVTPDSGGDAITATLDMSKDGCVSTGKQFGRSDGSPTVPPSSAAPPVTSKAPSTPVASTLEPTTTGSVITTLSPSPDVSTSEATAVPLPVSDSTTLPIDANDLHNETTTSPPVAFSIAQSTSSPNGVEISVQAQAEDQGLDLGYYLILAGGCVMAGVALAAIVHIRRKKWEDKDSDLDFNDAQTAIAAHRFDNNIAILLLPHRSTSGRSLSASKSIEVKESLENELQALSSRLKHATHGLNQNLKEDAHLLDQVASDAEANQAKLEEENRKLTLHRKARIGLWAAMYHVVGLFVVFIGMYILMKIWSTRHYPLL</sequence>
<dbReference type="GO" id="GO:0005789">
    <property type="term" value="C:endoplasmic reticulum membrane"/>
    <property type="evidence" value="ECO:0007669"/>
    <property type="project" value="UniProtKB-SubCell"/>
</dbReference>
<comment type="similarity">
    <text evidence="2">Belongs to the USE1 family.</text>
</comment>
<feature type="compositionally biased region" description="Low complexity" evidence="12">
    <location>
        <begin position="238"/>
        <end position="250"/>
    </location>
</feature>